<feature type="domain" description="YoaR-like putative peptidoglycan binding" evidence="2">
    <location>
        <begin position="135"/>
        <end position="202"/>
    </location>
</feature>
<organism evidence="3 4">
    <name type="scientific">Nocardioides malaquae</name>
    <dbReference type="NCBI Taxonomy" id="2773426"/>
    <lineage>
        <taxon>Bacteria</taxon>
        <taxon>Bacillati</taxon>
        <taxon>Actinomycetota</taxon>
        <taxon>Actinomycetes</taxon>
        <taxon>Propionibacteriales</taxon>
        <taxon>Nocardioidaceae</taxon>
        <taxon>Nocardioides</taxon>
    </lineage>
</organism>
<dbReference type="InterPro" id="IPR052913">
    <property type="entry name" value="Glycopeptide_resist_protein"/>
</dbReference>
<dbReference type="InterPro" id="IPR022029">
    <property type="entry name" value="YoaR-like_PG-bd"/>
</dbReference>
<gene>
    <name evidence="3" type="ORF">IEQ44_04185</name>
</gene>
<dbReference type="Pfam" id="PF04294">
    <property type="entry name" value="VanW"/>
    <property type="match status" value="1"/>
</dbReference>
<dbReference type="InterPro" id="IPR007391">
    <property type="entry name" value="Vancomycin_resist_VanW"/>
</dbReference>
<feature type="region of interest" description="Disordered" evidence="1">
    <location>
        <begin position="1"/>
        <end position="20"/>
    </location>
</feature>
<comment type="caution">
    <text evidence="3">The sequence shown here is derived from an EMBL/GenBank/DDBJ whole genome shotgun (WGS) entry which is preliminary data.</text>
</comment>
<evidence type="ECO:0000256" key="1">
    <source>
        <dbReference type="SAM" id="MobiDB-lite"/>
    </source>
</evidence>
<dbReference type="PANTHER" id="PTHR35788">
    <property type="entry name" value="EXPORTED PROTEIN-RELATED"/>
    <property type="match status" value="1"/>
</dbReference>
<protein>
    <submittedName>
        <fullName evidence="3">VanW family protein</fullName>
    </submittedName>
</protein>
<keyword evidence="4" id="KW-1185">Reference proteome</keyword>
<sequence>MSASKPASRPPGASSGDPEEKAGGRVVLWLLLGLVVLAGGAYAAAAALTSGKVPQGTTVADIAVGGKTAEQAEELLRDGLADRVDAPLQLVIDGEERAVAPDDVGLAVDVEASVEAAGAGTSWAPDRLWAYFTAGDDVEPVVRLDDAVFDTFVSELDEEVGSPPVDGAVTFVDGSVETTAPEAGVALDRDDTREQLLAAFPGPSEPVVLETSEQEPEIDEADVARALDQFANAAVSDPVELVFDETAVRLTPEQYTPALALEPVDGALEPTLKPKRLRQVLDEALAGDGGPVEATVALSNGRPVVVPDKPGVAFDRSEVNDLFLDLVAAESGDRSAKVKAEVVRSDFRTEDAEALNITEVVADVTTEFPHAEYRNINIGRAAELVNGTVLKPGETFSMNETVGERTRANGFTSGIMIADGVFKEDLGGGVSQMATTLFNGSFFAGLEDVEHKPHSFYISRYPVGREATVAWGAIDLKFRNNTPHGVLIEAKVTPSTPSSQGVVRVRMWSTKVWDIQAVTGERRNFTPPQTRTLSGPDCMPNTGYAGFDITVKRVFRKPGQRAVERTEEFNTTYTPSDTVVCKPAGGNGD</sequence>
<dbReference type="RefSeq" id="WP_193637170.1">
    <property type="nucleotide sequence ID" value="NZ_JADCSA010000003.1"/>
</dbReference>
<name>A0ABR9RQJ4_9ACTN</name>
<dbReference type="Pfam" id="PF12229">
    <property type="entry name" value="PG_binding_4"/>
    <property type="match status" value="1"/>
</dbReference>
<dbReference type="PANTHER" id="PTHR35788:SF1">
    <property type="entry name" value="EXPORTED PROTEIN"/>
    <property type="match status" value="1"/>
</dbReference>
<evidence type="ECO:0000313" key="4">
    <source>
        <dbReference type="Proteomes" id="UP000756387"/>
    </source>
</evidence>
<evidence type="ECO:0000313" key="3">
    <source>
        <dbReference type="EMBL" id="MBE7323847.1"/>
    </source>
</evidence>
<dbReference type="Proteomes" id="UP000756387">
    <property type="component" value="Unassembled WGS sequence"/>
</dbReference>
<dbReference type="EMBL" id="JADCSA010000003">
    <property type="protein sequence ID" value="MBE7323847.1"/>
    <property type="molecule type" value="Genomic_DNA"/>
</dbReference>
<reference evidence="3 4" key="1">
    <citation type="submission" date="2020-10" db="EMBL/GenBank/DDBJ databases">
        <title>Nocardioides sp. isolated from sludge.</title>
        <authorList>
            <person name="Zhang X."/>
        </authorList>
    </citation>
    <scope>NUCLEOTIDE SEQUENCE [LARGE SCALE GENOMIC DNA]</scope>
    <source>
        <strain evidence="3 4">Y6</strain>
    </source>
</reference>
<proteinExistence type="predicted"/>
<accession>A0ABR9RQJ4</accession>
<evidence type="ECO:0000259" key="2">
    <source>
        <dbReference type="Pfam" id="PF12229"/>
    </source>
</evidence>